<feature type="chain" id="PRO_5009603938" description="Secreted protein" evidence="1">
    <location>
        <begin position="19"/>
        <end position="189"/>
    </location>
</feature>
<gene>
    <name evidence="2" type="ORF">ING2E5A_1930</name>
</gene>
<evidence type="ECO:0000313" key="3">
    <source>
        <dbReference type="Proteomes" id="UP000178485"/>
    </source>
</evidence>
<dbReference type="STRING" id="1642646.ING2E5A_1930"/>
<protein>
    <recommendedName>
        <fullName evidence="4">Secreted protein</fullName>
    </recommendedName>
</protein>
<proteinExistence type="predicted"/>
<keyword evidence="1" id="KW-0732">Signal</keyword>
<evidence type="ECO:0008006" key="4">
    <source>
        <dbReference type="Google" id="ProtNLM"/>
    </source>
</evidence>
<evidence type="ECO:0000313" key="2">
    <source>
        <dbReference type="EMBL" id="SCM58710.1"/>
    </source>
</evidence>
<accession>A0A1G4G899</accession>
<sequence length="189" mass="21381">MKQLILSLLLAVCTVCNAQTNHMKFKGIPIEGTLDSFVQKLKSKGFTYLGQQDGMALLKGEFAATKGCTVGVARFSDRDQVNLVAVIFPEEESWSGITKSYYTLKDMLTEKYGTPECIEEFSDRTPSDDFLKFHALLREECHYVSEFSCENGKIQLTMKKQDYNSAAVILRYIDKANADETRKKVMDDL</sequence>
<dbReference type="Proteomes" id="UP000178485">
    <property type="component" value="Chromosome i"/>
</dbReference>
<evidence type="ECO:0000256" key="1">
    <source>
        <dbReference type="SAM" id="SignalP"/>
    </source>
</evidence>
<name>A0A1G4G899_9BACT</name>
<keyword evidence="3" id="KW-1185">Reference proteome</keyword>
<dbReference type="KEGG" id="pmuc:ING2E5A_1930"/>
<feature type="signal peptide" evidence="1">
    <location>
        <begin position="1"/>
        <end position="18"/>
    </location>
</feature>
<dbReference type="AlphaFoldDB" id="A0A1G4G899"/>
<reference evidence="2 3" key="1">
    <citation type="submission" date="2016-08" db="EMBL/GenBank/DDBJ databases">
        <authorList>
            <person name="Seilhamer J.J."/>
        </authorList>
    </citation>
    <scope>NUCLEOTIDE SEQUENCE [LARGE SCALE GENOMIC DNA]</scope>
    <source>
        <strain evidence="2">ING2-E5A</strain>
    </source>
</reference>
<organism evidence="2 3">
    <name type="scientific">Petrimonas mucosa</name>
    <dbReference type="NCBI Taxonomy" id="1642646"/>
    <lineage>
        <taxon>Bacteria</taxon>
        <taxon>Pseudomonadati</taxon>
        <taxon>Bacteroidota</taxon>
        <taxon>Bacteroidia</taxon>
        <taxon>Bacteroidales</taxon>
        <taxon>Dysgonomonadaceae</taxon>
        <taxon>Petrimonas</taxon>
    </lineage>
</organism>
<dbReference type="RefSeq" id="WP_071137174.1">
    <property type="nucleotide sequence ID" value="NZ_LT608328.1"/>
</dbReference>
<dbReference type="EMBL" id="LT608328">
    <property type="protein sequence ID" value="SCM58710.1"/>
    <property type="molecule type" value="Genomic_DNA"/>
</dbReference>